<evidence type="ECO:0000313" key="3">
    <source>
        <dbReference type="Proteomes" id="UP000017184"/>
    </source>
</evidence>
<dbReference type="SUPFAM" id="SSF64383">
    <property type="entry name" value="Cell-division protein ZipA, C-terminal domain"/>
    <property type="match status" value="1"/>
</dbReference>
<keyword evidence="3" id="KW-1185">Reference proteome</keyword>
<dbReference type="OrthoDB" id="8521018at2"/>
<dbReference type="EMBL" id="CP004885">
    <property type="protein sequence ID" value="AGX87051.1"/>
    <property type="molecule type" value="Genomic_DNA"/>
</dbReference>
<reference evidence="2 3" key="1">
    <citation type="journal article" date="2013" name="Genome Biol.">
        <title>Genomic analysis reveals key aspects of prokaryotic symbiosis in the phototrophic consortium "Chlorochromatium aggregatum".</title>
        <authorList>
            <person name="Liu Z."/>
            <person name="Muller J."/>
            <person name="Li T."/>
            <person name="Alvey R.M."/>
            <person name="Vogl K."/>
            <person name="Frigaard N.U."/>
            <person name="Rockwell N.C."/>
            <person name="Boyd E.S."/>
            <person name="Tomsho L.P."/>
            <person name="Schuster S.C."/>
            <person name="Henke P."/>
            <person name="Rohde M."/>
            <person name="Overmann J."/>
            <person name="Bryant D.A."/>
        </authorList>
    </citation>
    <scope>NUCLEOTIDE SEQUENCE [LARGE SCALE GENOMIC DNA]</scope>
    <source>
        <strain evidence="2">CR</strain>
    </source>
</reference>
<dbReference type="RefSeq" id="WP_022771871.1">
    <property type="nucleotide sequence ID" value="NC_022576.1"/>
</dbReference>
<dbReference type="Proteomes" id="UP000017184">
    <property type="component" value="Chromosome"/>
</dbReference>
<dbReference type="KEGG" id="cbx:Cenrod_0949"/>
<organism evidence="2 3">
    <name type="scientific">Candidatus Symbiobacter mobilis CR</name>
    <dbReference type="NCBI Taxonomy" id="946483"/>
    <lineage>
        <taxon>Bacteria</taxon>
        <taxon>Pseudomonadati</taxon>
        <taxon>Pseudomonadota</taxon>
        <taxon>Betaproteobacteria</taxon>
        <taxon>Burkholderiales</taxon>
        <taxon>Comamonadaceae</taxon>
    </lineage>
</organism>
<protein>
    <submittedName>
        <fullName evidence="2">ZipA FtsZ-binding region protein</fullName>
    </submittedName>
</protein>
<gene>
    <name evidence="2" type="ORF">Cenrod_0949</name>
</gene>
<evidence type="ECO:0000313" key="2">
    <source>
        <dbReference type="EMBL" id="AGX87051.1"/>
    </source>
</evidence>
<feature type="transmembrane region" description="Helical" evidence="1">
    <location>
        <begin position="6"/>
        <end position="25"/>
    </location>
</feature>
<dbReference type="eggNOG" id="COG3115">
    <property type="taxonomic scope" value="Bacteria"/>
</dbReference>
<sequence>MDALQTALTLFGGLVLVALGGYTYWQFRRNATLHAPHRSTLRSRLEGVEDVEPSLVDHPITEDGAAQDAAIPANLPAHLPTAAAPSTAPGPAPRPAACPVVRSARFPRPALNEVIDLLIPISVPAPVAGHTAMAVMPDMARVGTKAFAIEGWNETRQRWEGLQADQRYGRLRAGVQLVDRAGSLTPAELVECEEVVRRCANAIHGVAEHVAEDAVLARAQDLYQFACAHDGRLFFQLRVTHGAWGVDYVQEIAREMGFVPGAVLGKWVLPSATTSFPVLGLQFDVRAAWADTKSESELHQIELGWEIALVPRSEAPFQRLRTVSAAMAAKLGAAITDEAGVALHAEAMEDIAQQIDSLYDTMDQRAIPAGSDLARRLCS</sequence>
<evidence type="ECO:0000256" key="1">
    <source>
        <dbReference type="SAM" id="Phobius"/>
    </source>
</evidence>
<proteinExistence type="predicted"/>
<keyword evidence="1" id="KW-1133">Transmembrane helix</keyword>
<name>U5N6A1_9BURK</name>
<accession>U5N6A1</accession>
<keyword evidence="1" id="KW-0472">Membrane</keyword>
<keyword evidence="1" id="KW-0812">Transmembrane</keyword>
<dbReference type="AlphaFoldDB" id="U5N6A1"/>
<dbReference type="InterPro" id="IPR036765">
    <property type="entry name" value="ZipA_FtsZ-bd_C_sf"/>
</dbReference>
<dbReference type="HOGENOM" id="CLU_040030_0_0_4"/>
<dbReference type="STRING" id="946483.Cenrod_0949"/>
<dbReference type="GO" id="GO:0090529">
    <property type="term" value="P:cell septum assembly"/>
    <property type="evidence" value="ECO:0007669"/>
    <property type="project" value="InterPro"/>
</dbReference>